<sequence>MQAHLSSVRGRPYHLQLSHVHGHHFLKVTARRLLFLHFFKHGSMHKYIRLRATFTCLASSAFFQKHN</sequence>
<name>A0A2K1Y327_POPTR</name>
<dbReference type="EMBL" id="CM009302">
    <property type="protein sequence ID" value="PNT07433.1"/>
    <property type="molecule type" value="Genomic_DNA"/>
</dbReference>
<keyword evidence="2" id="KW-1185">Reference proteome</keyword>
<organism evidence="1 2">
    <name type="scientific">Populus trichocarpa</name>
    <name type="common">Western balsam poplar</name>
    <name type="synonym">Populus balsamifera subsp. trichocarpa</name>
    <dbReference type="NCBI Taxonomy" id="3694"/>
    <lineage>
        <taxon>Eukaryota</taxon>
        <taxon>Viridiplantae</taxon>
        <taxon>Streptophyta</taxon>
        <taxon>Embryophyta</taxon>
        <taxon>Tracheophyta</taxon>
        <taxon>Spermatophyta</taxon>
        <taxon>Magnoliopsida</taxon>
        <taxon>eudicotyledons</taxon>
        <taxon>Gunneridae</taxon>
        <taxon>Pentapetalae</taxon>
        <taxon>rosids</taxon>
        <taxon>fabids</taxon>
        <taxon>Malpighiales</taxon>
        <taxon>Salicaceae</taxon>
        <taxon>Saliceae</taxon>
        <taxon>Populus</taxon>
    </lineage>
</organism>
<evidence type="ECO:0000313" key="1">
    <source>
        <dbReference type="EMBL" id="PNT07433.1"/>
    </source>
</evidence>
<dbReference type="Proteomes" id="UP000006729">
    <property type="component" value="Chromosome 13"/>
</dbReference>
<gene>
    <name evidence="1" type="ORF">POPTR_013G085400</name>
</gene>
<dbReference type="AlphaFoldDB" id="A0A2K1Y327"/>
<evidence type="ECO:0000313" key="2">
    <source>
        <dbReference type="Proteomes" id="UP000006729"/>
    </source>
</evidence>
<dbReference type="InParanoid" id="A0A2K1Y327"/>
<accession>A0A2K1Y327</accession>
<protein>
    <submittedName>
        <fullName evidence="1">Uncharacterized protein</fullName>
    </submittedName>
</protein>
<proteinExistence type="predicted"/>
<reference evidence="1 2" key="1">
    <citation type="journal article" date="2006" name="Science">
        <title>The genome of black cottonwood, Populus trichocarpa (Torr. &amp; Gray).</title>
        <authorList>
            <person name="Tuskan G.A."/>
            <person name="Difazio S."/>
            <person name="Jansson S."/>
            <person name="Bohlmann J."/>
            <person name="Grigoriev I."/>
            <person name="Hellsten U."/>
            <person name="Putnam N."/>
            <person name="Ralph S."/>
            <person name="Rombauts S."/>
            <person name="Salamov A."/>
            <person name="Schein J."/>
            <person name="Sterck L."/>
            <person name="Aerts A."/>
            <person name="Bhalerao R.R."/>
            <person name="Bhalerao R.P."/>
            <person name="Blaudez D."/>
            <person name="Boerjan W."/>
            <person name="Brun A."/>
            <person name="Brunner A."/>
            <person name="Busov V."/>
            <person name="Campbell M."/>
            <person name="Carlson J."/>
            <person name="Chalot M."/>
            <person name="Chapman J."/>
            <person name="Chen G.L."/>
            <person name="Cooper D."/>
            <person name="Coutinho P.M."/>
            <person name="Couturier J."/>
            <person name="Covert S."/>
            <person name="Cronk Q."/>
            <person name="Cunningham R."/>
            <person name="Davis J."/>
            <person name="Degroeve S."/>
            <person name="Dejardin A."/>
            <person name="Depamphilis C."/>
            <person name="Detter J."/>
            <person name="Dirks B."/>
            <person name="Dubchak I."/>
            <person name="Duplessis S."/>
            <person name="Ehlting J."/>
            <person name="Ellis B."/>
            <person name="Gendler K."/>
            <person name="Goodstein D."/>
            <person name="Gribskov M."/>
            <person name="Grimwood J."/>
            <person name="Groover A."/>
            <person name="Gunter L."/>
            <person name="Hamberger B."/>
            <person name="Heinze B."/>
            <person name="Helariutta Y."/>
            <person name="Henrissat B."/>
            <person name="Holligan D."/>
            <person name="Holt R."/>
            <person name="Huang W."/>
            <person name="Islam-Faridi N."/>
            <person name="Jones S."/>
            <person name="Jones-Rhoades M."/>
            <person name="Jorgensen R."/>
            <person name="Joshi C."/>
            <person name="Kangasjarvi J."/>
            <person name="Karlsson J."/>
            <person name="Kelleher C."/>
            <person name="Kirkpatrick R."/>
            <person name="Kirst M."/>
            <person name="Kohler A."/>
            <person name="Kalluri U."/>
            <person name="Larimer F."/>
            <person name="Leebens-Mack J."/>
            <person name="Leple J.C."/>
            <person name="Locascio P."/>
            <person name="Lou Y."/>
            <person name="Lucas S."/>
            <person name="Martin F."/>
            <person name="Montanini B."/>
            <person name="Napoli C."/>
            <person name="Nelson D.R."/>
            <person name="Nelson C."/>
            <person name="Nieminen K."/>
            <person name="Nilsson O."/>
            <person name="Pereda V."/>
            <person name="Peter G."/>
            <person name="Philippe R."/>
            <person name="Pilate G."/>
            <person name="Poliakov A."/>
            <person name="Razumovskaya J."/>
            <person name="Richardson P."/>
            <person name="Rinaldi C."/>
            <person name="Ritland K."/>
            <person name="Rouze P."/>
            <person name="Ryaboy D."/>
            <person name="Schmutz J."/>
            <person name="Schrader J."/>
            <person name="Segerman B."/>
            <person name="Shin H."/>
            <person name="Siddiqui A."/>
            <person name="Sterky F."/>
            <person name="Terry A."/>
            <person name="Tsai C.J."/>
            <person name="Uberbacher E."/>
            <person name="Unneberg P."/>
            <person name="Vahala J."/>
            <person name="Wall K."/>
            <person name="Wessler S."/>
            <person name="Yang G."/>
            <person name="Yin T."/>
            <person name="Douglas C."/>
            <person name="Marra M."/>
            <person name="Sandberg G."/>
            <person name="Van de Peer Y."/>
            <person name="Rokhsar D."/>
        </authorList>
    </citation>
    <scope>NUCLEOTIDE SEQUENCE [LARGE SCALE GENOMIC DNA]</scope>
    <source>
        <strain evidence="2">cv. Nisqually</strain>
    </source>
</reference>